<dbReference type="Proteomes" id="UP001316384">
    <property type="component" value="Chromosome"/>
</dbReference>
<gene>
    <name evidence="1" type="ORF">NP048_14970</name>
</gene>
<evidence type="ECO:0000313" key="2">
    <source>
        <dbReference type="Proteomes" id="UP001316384"/>
    </source>
</evidence>
<reference evidence="1 2" key="1">
    <citation type="submission" date="2022-07" db="EMBL/GenBank/DDBJ databases">
        <title>Novel species in genus cellulomonas.</title>
        <authorList>
            <person name="Ye L."/>
        </authorList>
    </citation>
    <scope>NUCLEOTIDE SEQUENCE [LARGE SCALE GENOMIC DNA]</scope>
    <source>
        <strain evidence="2">zg-B89</strain>
    </source>
</reference>
<organism evidence="1 2">
    <name type="scientific">Cellulomonas xiejunii</name>
    <dbReference type="NCBI Taxonomy" id="2968083"/>
    <lineage>
        <taxon>Bacteria</taxon>
        <taxon>Bacillati</taxon>
        <taxon>Actinomycetota</taxon>
        <taxon>Actinomycetes</taxon>
        <taxon>Micrococcales</taxon>
        <taxon>Cellulomonadaceae</taxon>
        <taxon>Cellulomonas</taxon>
    </lineage>
</organism>
<dbReference type="EMBL" id="CP101987">
    <property type="protein sequence ID" value="UUI71082.1"/>
    <property type="molecule type" value="Genomic_DNA"/>
</dbReference>
<evidence type="ECO:0000313" key="1">
    <source>
        <dbReference type="EMBL" id="UUI71082.1"/>
    </source>
</evidence>
<sequence>MSFDLTFWHEMPAPDPQAALATYERLMDGVEGVVPPHPAVRRLHQDLLDRYGDLTEENVDAPWTAGIWANDECVAVGIAWSRCAEVAPELHAMASRRGLVTFDPQDCAVLT</sequence>
<dbReference type="RefSeq" id="WP_227576418.1">
    <property type="nucleotide sequence ID" value="NZ_CP101987.1"/>
</dbReference>
<keyword evidence="2" id="KW-1185">Reference proteome</keyword>
<proteinExistence type="predicted"/>
<accession>A0ABY5KKR2</accession>
<protein>
    <submittedName>
        <fullName evidence="1">Uncharacterized protein</fullName>
    </submittedName>
</protein>
<name>A0ABY5KKR2_9CELL</name>